<name>A0A5C3MN45_9AGAM</name>
<gene>
    <name evidence="1" type="ORF">OE88DRAFT_1100127</name>
</gene>
<evidence type="ECO:0000313" key="1">
    <source>
        <dbReference type="EMBL" id="TFK45766.1"/>
    </source>
</evidence>
<organism evidence="1 2">
    <name type="scientific">Heliocybe sulcata</name>
    <dbReference type="NCBI Taxonomy" id="5364"/>
    <lineage>
        <taxon>Eukaryota</taxon>
        <taxon>Fungi</taxon>
        <taxon>Dikarya</taxon>
        <taxon>Basidiomycota</taxon>
        <taxon>Agaricomycotina</taxon>
        <taxon>Agaricomycetes</taxon>
        <taxon>Gloeophyllales</taxon>
        <taxon>Gloeophyllaceae</taxon>
        <taxon>Heliocybe</taxon>
    </lineage>
</organism>
<proteinExistence type="predicted"/>
<dbReference type="Proteomes" id="UP000305948">
    <property type="component" value="Unassembled WGS sequence"/>
</dbReference>
<keyword evidence="2" id="KW-1185">Reference proteome</keyword>
<dbReference type="AlphaFoldDB" id="A0A5C3MN45"/>
<accession>A0A5C3MN45</accession>
<evidence type="ECO:0000313" key="2">
    <source>
        <dbReference type="Proteomes" id="UP000305948"/>
    </source>
</evidence>
<sequence>MRSGFRRFDASSKDEHLGLARRIRSACTRLCLCSTISIVCSALIASASRSDMADGLFHRPERQEHIKARHAPLLLLIQRNHPRTCNHDNEDLFLVIARRRCARPVPEHRVRLHRHPGCAQPL</sequence>
<reference evidence="1 2" key="1">
    <citation type="journal article" date="2019" name="Nat. Ecol. Evol.">
        <title>Megaphylogeny resolves global patterns of mushroom evolution.</title>
        <authorList>
            <person name="Varga T."/>
            <person name="Krizsan K."/>
            <person name="Foldi C."/>
            <person name="Dima B."/>
            <person name="Sanchez-Garcia M."/>
            <person name="Sanchez-Ramirez S."/>
            <person name="Szollosi G.J."/>
            <person name="Szarkandi J.G."/>
            <person name="Papp V."/>
            <person name="Albert L."/>
            <person name="Andreopoulos W."/>
            <person name="Angelini C."/>
            <person name="Antonin V."/>
            <person name="Barry K.W."/>
            <person name="Bougher N.L."/>
            <person name="Buchanan P."/>
            <person name="Buyck B."/>
            <person name="Bense V."/>
            <person name="Catcheside P."/>
            <person name="Chovatia M."/>
            <person name="Cooper J."/>
            <person name="Damon W."/>
            <person name="Desjardin D."/>
            <person name="Finy P."/>
            <person name="Geml J."/>
            <person name="Haridas S."/>
            <person name="Hughes K."/>
            <person name="Justo A."/>
            <person name="Karasinski D."/>
            <person name="Kautmanova I."/>
            <person name="Kiss B."/>
            <person name="Kocsube S."/>
            <person name="Kotiranta H."/>
            <person name="LaButti K.M."/>
            <person name="Lechner B.E."/>
            <person name="Liimatainen K."/>
            <person name="Lipzen A."/>
            <person name="Lukacs Z."/>
            <person name="Mihaltcheva S."/>
            <person name="Morgado L.N."/>
            <person name="Niskanen T."/>
            <person name="Noordeloos M.E."/>
            <person name="Ohm R.A."/>
            <person name="Ortiz-Santana B."/>
            <person name="Ovrebo C."/>
            <person name="Racz N."/>
            <person name="Riley R."/>
            <person name="Savchenko A."/>
            <person name="Shiryaev A."/>
            <person name="Soop K."/>
            <person name="Spirin V."/>
            <person name="Szebenyi C."/>
            <person name="Tomsovsky M."/>
            <person name="Tulloss R.E."/>
            <person name="Uehling J."/>
            <person name="Grigoriev I.V."/>
            <person name="Vagvolgyi C."/>
            <person name="Papp T."/>
            <person name="Martin F.M."/>
            <person name="Miettinen O."/>
            <person name="Hibbett D.S."/>
            <person name="Nagy L.G."/>
        </authorList>
    </citation>
    <scope>NUCLEOTIDE SEQUENCE [LARGE SCALE GENOMIC DNA]</scope>
    <source>
        <strain evidence="1 2">OMC1185</strain>
    </source>
</reference>
<dbReference type="EMBL" id="ML213537">
    <property type="protein sequence ID" value="TFK45766.1"/>
    <property type="molecule type" value="Genomic_DNA"/>
</dbReference>
<protein>
    <submittedName>
        <fullName evidence="1">Uncharacterized protein</fullName>
    </submittedName>
</protein>